<protein>
    <submittedName>
        <fullName evidence="1">Uncharacterized protein</fullName>
    </submittedName>
</protein>
<accession>A0ABV0R5D5</accession>
<evidence type="ECO:0000313" key="1">
    <source>
        <dbReference type="EMBL" id="MEQ2202928.1"/>
    </source>
</evidence>
<evidence type="ECO:0000313" key="2">
    <source>
        <dbReference type="Proteomes" id="UP001434883"/>
    </source>
</evidence>
<dbReference type="SUPFAM" id="SSF56112">
    <property type="entry name" value="Protein kinase-like (PK-like)"/>
    <property type="match status" value="1"/>
</dbReference>
<keyword evidence="2" id="KW-1185">Reference proteome</keyword>
<dbReference type="Proteomes" id="UP001434883">
    <property type="component" value="Unassembled WGS sequence"/>
</dbReference>
<name>A0ABV0R5D5_9TELE</name>
<dbReference type="EMBL" id="JAHRIN010034043">
    <property type="protein sequence ID" value="MEQ2202928.1"/>
    <property type="molecule type" value="Genomic_DNA"/>
</dbReference>
<proteinExistence type="predicted"/>
<reference evidence="1 2" key="1">
    <citation type="submission" date="2021-06" db="EMBL/GenBank/DDBJ databases">
        <authorList>
            <person name="Palmer J.M."/>
        </authorList>
    </citation>
    <scope>NUCLEOTIDE SEQUENCE [LARGE SCALE GENOMIC DNA]</scope>
    <source>
        <strain evidence="1 2">XC_2019</strain>
        <tissue evidence="1">Muscle</tissue>
    </source>
</reference>
<organism evidence="1 2">
    <name type="scientific">Xenoophorus captivus</name>
    <dbReference type="NCBI Taxonomy" id="1517983"/>
    <lineage>
        <taxon>Eukaryota</taxon>
        <taxon>Metazoa</taxon>
        <taxon>Chordata</taxon>
        <taxon>Craniata</taxon>
        <taxon>Vertebrata</taxon>
        <taxon>Euteleostomi</taxon>
        <taxon>Actinopterygii</taxon>
        <taxon>Neopterygii</taxon>
        <taxon>Teleostei</taxon>
        <taxon>Neoteleostei</taxon>
        <taxon>Acanthomorphata</taxon>
        <taxon>Ovalentaria</taxon>
        <taxon>Atherinomorphae</taxon>
        <taxon>Cyprinodontiformes</taxon>
        <taxon>Goodeidae</taxon>
        <taxon>Xenoophorus</taxon>
    </lineage>
</organism>
<comment type="caution">
    <text evidence="1">The sequence shown here is derived from an EMBL/GenBank/DDBJ whole genome shotgun (WGS) entry which is preliminary data.</text>
</comment>
<gene>
    <name evidence="1" type="ORF">XENOCAPTIV_020205</name>
</gene>
<sequence length="175" mass="19527">MATATMPFKAATTTRLKICILQGAYAIPSYVPQSCQEIIKGLLRPVPVDRLTLAQIMKSDWMAGIKYPQAYLTSRPTLSHLVEPNCVLTSDELSVKVALEDLGISAVHLLNNSLDLRSPITGAYRIMLHRIQKRRSIEAAGYSRTRTSESLNRLRWKAGSEGLLYKRHSVVCVIM</sequence>
<dbReference type="Gene3D" id="1.10.510.10">
    <property type="entry name" value="Transferase(Phosphotransferase) domain 1"/>
    <property type="match status" value="1"/>
</dbReference>
<dbReference type="InterPro" id="IPR011009">
    <property type="entry name" value="Kinase-like_dom_sf"/>
</dbReference>